<name>A0A067NTF1_PLEO1</name>
<feature type="region of interest" description="Disordered" evidence="1">
    <location>
        <begin position="364"/>
        <end position="397"/>
    </location>
</feature>
<feature type="compositionally biased region" description="Low complexity" evidence="1">
    <location>
        <begin position="148"/>
        <end position="159"/>
    </location>
</feature>
<protein>
    <submittedName>
        <fullName evidence="2">Uncharacterized protein</fullName>
    </submittedName>
</protein>
<gene>
    <name evidence="2" type="ORF">PLEOSDRAFT_155999</name>
</gene>
<feature type="region of interest" description="Disordered" evidence="1">
    <location>
        <begin position="144"/>
        <end position="168"/>
    </location>
</feature>
<feature type="compositionally biased region" description="Acidic residues" evidence="1">
    <location>
        <begin position="377"/>
        <end position="388"/>
    </location>
</feature>
<proteinExistence type="predicted"/>
<dbReference type="HOGENOM" id="CLU_389846_0_0_1"/>
<dbReference type="InParanoid" id="A0A067NTF1"/>
<feature type="compositionally biased region" description="Basic and acidic residues" evidence="1">
    <location>
        <begin position="366"/>
        <end position="376"/>
    </location>
</feature>
<evidence type="ECO:0000313" key="3">
    <source>
        <dbReference type="Proteomes" id="UP000027073"/>
    </source>
</evidence>
<dbReference type="Gene3D" id="3.60.130.30">
    <property type="match status" value="1"/>
</dbReference>
<dbReference type="AlphaFoldDB" id="A0A067NTF1"/>
<dbReference type="VEuPathDB" id="FungiDB:PLEOSDRAFT_155999"/>
<feature type="region of interest" description="Disordered" evidence="1">
    <location>
        <begin position="80"/>
        <end position="99"/>
    </location>
</feature>
<dbReference type="OrthoDB" id="3269273at2759"/>
<reference evidence="3" key="1">
    <citation type="journal article" date="2014" name="Proc. Natl. Acad. Sci. U.S.A.">
        <title>Extensive sampling of basidiomycete genomes demonstrates inadequacy of the white-rot/brown-rot paradigm for wood decay fungi.</title>
        <authorList>
            <person name="Riley R."/>
            <person name="Salamov A.A."/>
            <person name="Brown D.W."/>
            <person name="Nagy L.G."/>
            <person name="Floudas D."/>
            <person name="Held B.W."/>
            <person name="Levasseur A."/>
            <person name="Lombard V."/>
            <person name="Morin E."/>
            <person name="Otillar R."/>
            <person name="Lindquist E.A."/>
            <person name="Sun H."/>
            <person name="LaButti K.M."/>
            <person name="Schmutz J."/>
            <person name="Jabbour D."/>
            <person name="Luo H."/>
            <person name="Baker S.E."/>
            <person name="Pisabarro A.G."/>
            <person name="Walton J.D."/>
            <person name="Blanchette R.A."/>
            <person name="Henrissat B."/>
            <person name="Martin F."/>
            <person name="Cullen D."/>
            <person name="Hibbett D.S."/>
            <person name="Grigoriev I.V."/>
        </authorList>
    </citation>
    <scope>NUCLEOTIDE SEQUENCE [LARGE SCALE GENOMIC DNA]</scope>
    <source>
        <strain evidence="3">PC15</strain>
    </source>
</reference>
<sequence>MKLSEPRVWKSEGGKFMCLACKDGRQRDLRSALRHENINDHLTATSFYLAPIEADSVSATFESNFHSEIPSGPLSMALQGIASNSTNSPPPPCSNPFAPSNVHEPFLDFGVLGDERSNWQLEPAGFDSAVSASAASLEDWLADRRSNDGSSDDSSSQGDVDSDTETFDSEIALGRQHARYSKTFEKENPNWFPWPDKETCILDVLRHLPGSMFSQTQYETILWTIHSLGVNNVPTIDAIRSFEAEIQRRCGIRSLRFEVYMGVMHHEIQSYIIANARQLGFDNIIGFNAREKVLREAIKLKCSTARAQLRTNIIHTISGKKRYPLDRATVFLAEKLKRGGVTNKLKVEYILRVALLRRFASDDAQEDTRRGKQQHEQDEEDTAGDDSDGERPTKRKKKNTFWDRRDAYIADKIKRNGNQMDNAGWKLFLSNLVQQDIEQWGPLDGHIAKLQQKGFTLLPWDARNGLLLLDKQGHIFAGATSSRDPGWVQVTTDAFDMVSHTRRACAFMRKQLNHRRGRLPALARGISYGGGQRVPMALRSLKVNDAALSHLMDKPSIRHIAGLQSQLLHTFAPRLGAYYKETLNALLESQPGLACNFHNSDFACLTVNFGPNTICLDHTDFVNLATGLCAITALGDFNSKRGGHLIFWDLKLILEFPNPSEGTKGITHTIFCRRNGFCRNIDCTPSNNPKGNGGDRWVKGLSMFDVRS</sequence>
<accession>A0A067NTF1</accession>
<dbReference type="Proteomes" id="UP000027073">
    <property type="component" value="Unassembled WGS sequence"/>
</dbReference>
<dbReference type="EMBL" id="KL198006">
    <property type="protein sequence ID" value="KDQ31333.1"/>
    <property type="molecule type" value="Genomic_DNA"/>
</dbReference>
<organism evidence="2 3">
    <name type="scientific">Pleurotus ostreatus (strain PC15)</name>
    <name type="common">Oyster mushroom</name>
    <dbReference type="NCBI Taxonomy" id="1137138"/>
    <lineage>
        <taxon>Eukaryota</taxon>
        <taxon>Fungi</taxon>
        <taxon>Dikarya</taxon>
        <taxon>Basidiomycota</taxon>
        <taxon>Agaricomycotina</taxon>
        <taxon>Agaricomycetes</taxon>
        <taxon>Agaricomycetidae</taxon>
        <taxon>Agaricales</taxon>
        <taxon>Pleurotineae</taxon>
        <taxon>Pleurotaceae</taxon>
        <taxon>Pleurotus</taxon>
    </lineage>
</organism>
<evidence type="ECO:0000313" key="2">
    <source>
        <dbReference type="EMBL" id="KDQ31333.1"/>
    </source>
</evidence>
<evidence type="ECO:0000256" key="1">
    <source>
        <dbReference type="SAM" id="MobiDB-lite"/>
    </source>
</evidence>